<dbReference type="STRING" id="1577791.Mpt1_c07860"/>
<evidence type="ECO:0000256" key="6">
    <source>
        <dbReference type="ARBA" id="ARBA00023053"/>
    </source>
</evidence>
<feature type="transmembrane region" description="Helical" evidence="10">
    <location>
        <begin position="358"/>
        <end position="381"/>
    </location>
</feature>
<evidence type="ECO:0000256" key="2">
    <source>
        <dbReference type="ARBA" id="ARBA00022448"/>
    </source>
</evidence>
<dbReference type="InterPro" id="IPR006153">
    <property type="entry name" value="Cation/H_exchanger_TM"/>
</dbReference>
<dbReference type="GO" id="GO:1902600">
    <property type="term" value="P:proton transmembrane transport"/>
    <property type="evidence" value="ECO:0007669"/>
    <property type="project" value="InterPro"/>
</dbReference>
<dbReference type="RefSeq" id="WP_048112369.1">
    <property type="nucleotide sequence ID" value="NZ_CP010070.1"/>
</dbReference>
<keyword evidence="13" id="KW-1185">Reference proteome</keyword>
<evidence type="ECO:0000313" key="13">
    <source>
        <dbReference type="Proteomes" id="UP000030787"/>
    </source>
</evidence>
<dbReference type="PANTHER" id="PTHR43562:SF3">
    <property type="entry name" value="SODIUM ION_PROTON EXCHANGER (EUROFUNG)"/>
    <property type="match status" value="1"/>
</dbReference>
<keyword evidence="4 10" id="KW-0812">Transmembrane</keyword>
<sequence>MDFGSILIMLVVLIVLARIGSYVFDRFGVPGLIGEIIVGIIIANLIFGEWSFLGMLSVEIGNDSNQNYEVVKLFAELGVIFLLFSIGLETKVRGLLSVGKAATLVATMGVIIPFVAGFALIQIYDGNLTHALFLGAALVATSVSVTARVIKDMNLVDTKEARIIIGAAVIDDVQGMVVLAIVVGMTATGESAAFDIALTTIEAILFVLLAIAAALWGVPRLSKYFNERKEKSPAVKKRSSGPGTSMLIIAIVVCLGLSWLSDLIGLAAIVGAFFGGMLLADKADEWNLKEKMEPITALFISFFFLNVGMQVNLGSLDNGPVIILAVVIILLAIATKYIGCSIGARVGDRTISKGSRNIIGMGMVPRGEVGMIVASIGLASGVMSSEIYGAVIVMAVSTTIIAPPLLAWAIRKEYGSTRVDAS</sequence>
<dbReference type="InterPro" id="IPR038770">
    <property type="entry name" value="Na+/solute_symporter_sf"/>
</dbReference>
<feature type="transmembrane region" description="Helical" evidence="10">
    <location>
        <begin position="36"/>
        <end position="58"/>
    </location>
</feature>
<dbReference type="PANTHER" id="PTHR43562">
    <property type="entry name" value="NAPA-TYPE SODIUM/HYDROGEN ANTIPORTER"/>
    <property type="match status" value="1"/>
</dbReference>
<dbReference type="GO" id="GO:0006814">
    <property type="term" value="P:sodium ion transport"/>
    <property type="evidence" value="ECO:0007669"/>
    <property type="project" value="UniProtKB-KW"/>
</dbReference>
<keyword evidence="8 10" id="KW-0472">Membrane</keyword>
<keyword evidence="6" id="KW-0915">Sodium</keyword>
<feature type="transmembrane region" description="Helical" evidence="10">
    <location>
        <begin position="264"/>
        <end position="283"/>
    </location>
</feature>
<keyword evidence="7" id="KW-0406">Ion transport</keyword>
<keyword evidence="2" id="KW-0813">Transport</keyword>
<evidence type="ECO:0000259" key="11">
    <source>
        <dbReference type="Pfam" id="PF00999"/>
    </source>
</evidence>
<keyword evidence="9" id="KW-0739">Sodium transport</keyword>
<feature type="transmembrane region" description="Helical" evidence="10">
    <location>
        <begin position="101"/>
        <end position="124"/>
    </location>
</feature>
<evidence type="ECO:0000256" key="8">
    <source>
        <dbReference type="ARBA" id="ARBA00023136"/>
    </source>
</evidence>
<feature type="transmembrane region" description="Helical" evidence="10">
    <location>
        <begin position="6"/>
        <end position="24"/>
    </location>
</feature>
<feature type="transmembrane region" description="Helical" evidence="10">
    <location>
        <begin position="387"/>
        <end position="410"/>
    </location>
</feature>
<evidence type="ECO:0000256" key="5">
    <source>
        <dbReference type="ARBA" id="ARBA00022989"/>
    </source>
</evidence>
<dbReference type="EMBL" id="CP010070">
    <property type="protein sequence ID" value="AIZ56668.1"/>
    <property type="molecule type" value="Genomic_DNA"/>
</dbReference>
<feature type="transmembrane region" description="Helical" evidence="10">
    <location>
        <begin position="239"/>
        <end position="258"/>
    </location>
</feature>
<dbReference type="Gene3D" id="1.20.1530.20">
    <property type="match status" value="1"/>
</dbReference>
<evidence type="ECO:0000256" key="10">
    <source>
        <dbReference type="SAM" id="Phobius"/>
    </source>
</evidence>
<protein>
    <submittedName>
        <fullName evidence="12">KefB3 protein</fullName>
    </submittedName>
</protein>
<evidence type="ECO:0000256" key="1">
    <source>
        <dbReference type="ARBA" id="ARBA00004141"/>
    </source>
</evidence>
<keyword evidence="5 10" id="KW-1133">Transmembrane helix</keyword>
<proteinExistence type="predicted"/>
<accession>A0A0A7LCF9</accession>
<dbReference type="GO" id="GO:0016020">
    <property type="term" value="C:membrane"/>
    <property type="evidence" value="ECO:0007669"/>
    <property type="project" value="UniProtKB-SubCell"/>
</dbReference>
<dbReference type="GO" id="GO:0015297">
    <property type="term" value="F:antiporter activity"/>
    <property type="evidence" value="ECO:0007669"/>
    <property type="project" value="UniProtKB-KW"/>
</dbReference>
<name>A0A0A7LCF9_9ARCH</name>
<gene>
    <name evidence="12" type="primary">kefB3</name>
    <name evidence="12" type="ORF">Mpt1_c07860</name>
</gene>
<feature type="domain" description="Cation/H+ exchanger transmembrane" evidence="11">
    <location>
        <begin position="15"/>
        <end position="410"/>
    </location>
</feature>
<evidence type="ECO:0000313" key="12">
    <source>
        <dbReference type="EMBL" id="AIZ56668.1"/>
    </source>
</evidence>
<feature type="transmembrane region" description="Helical" evidence="10">
    <location>
        <begin position="295"/>
        <end position="313"/>
    </location>
</feature>
<dbReference type="KEGG" id="mear:Mpt1_c07860"/>
<feature type="transmembrane region" description="Helical" evidence="10">
    <location>
        <begin position="162"/>
        <end position="184"/>
    </location>
</feature>
<evidence type="ECO:0000256" key="9">
    <source>
        <dbReference type="ARBA" id="ARBA00023201"/>
    </source>
</evidence>
<evidence type="ECO:0000256" key="7">
    <source>
        <dbReference type="ARBA" id="ARBA00023065"/>
    </source>
</evidence>
<feature type="transmembrane region" description="Helical" evidence="10">
    <location>
        <begin position="130"/>
        <end position="150"/>
    </location>
</feature>
<feature type="transmembrane region" description="Helical" evidence="10">
    <location>
        <begin position="196"/>
        <end position="218"/>
    </location>
</feature>
<organism evidence="12 13">
    <name type="scientific">Candidatus Methanoplasma termitum</name>
    <dbReference type="NCBI Taxonomy" id="1577791"/>
    <lineage>
        <taxon>Archaea</taxon>
        <taxon>Methanobacteriati</taxon>
        <taxon>Thermoplasmatota</taxon>
        <taxon>Thermoplasmata</taxon>
        <taxon>Methanomassiliicoccales</taxon>
        <taxon>Methanomassiliicoccaceae</taxon>
        <taxon>Candidatus Methanoplasma</taxon>
    </lineage>
</organism>
<dbReference type="HOGENOM" id="CLU_005126_7_1_2"/>
<dbReference type="OrthoDB" id="12029at2157"/>
<comment type="subcellular location">
    <subcellularLocation>
        <location evidence="1">Membrane</location>
        <topology evidence="1">Multi-pass membrane protein</topology>
    </subcellularLocation>
</comment>
<feature type="transmembrane region" description="Helical" evidence="10">
    <location>
        <begin position="70"/>
        <end position="89"/>
    </location>
</feature>
<dbReference type="GeneID" id="24818455"/>
<evidence type="ECO:0000256" key="3">
    <source>
        <dbReference type="ARBA" id="ARBA00022449"/>
    </source>
</evidence>
<dbReference type="Pfam" id="PF00999">
    <property type="entry name" value="Na_H_Exchanger"/>
    <property type="match status" value="1"/>
</dbReference>
<reference evidence="12 13" key="1">
    <citation type="journal article" date="2014" name="Appl. Environ. Microbiol.">
        <title>Comparative Genome Analysis of 'Candidatus Methanoplasma termitum' Indicates a New Mode of Energy Metabolism in the Seventh Order of Methanogens.</title>
        <authorList>
            <person name="Lang K."/>
            <person name="Schuldes J."/>
            <person name="Klingl A."/>
            <person name="Poehlein A."/>
            <person name="Daniel R."/>
            <person name="Brune A."/>
        </authorList>
    </citation>
    <scope>NUCLEOTIDE SEQUENCE [LARGE SCALE GENOMIC DNA]</scope>
    <source>
        <strain evidence="13">Mpt1</strain>
    </source>
</reference>
<dbReference type="AlphaFoldDB" id="A0A0A7LCF9"/>
<evidence type="ECO:0000256" key="4">
    <source>
        <dbReference type="ARBA" id="ARBA00022692"/>
    </source>
</evidence>
<feature type="transmembrane region" description="Helical" evidence="10">
    <location>
        <begin position="319"/>
        <end position="338"/>
    </location>
</feature>
<keyword evidence="3" id="KW-0050">Antiport</keyword>
<dbReference type="Proteomes" id="UP000030787">
    <property type="component" value="Chromosome"/>
</dbReference>